<evidence type="ECO:0000313" key="5">
    <source>
        <dbReference type="Proteomes" id="UP000092730"/>
    </source>
</evidence>
<feature type="compositionally biased region" description="Basic residues" evidence="1">
    <location>
        <begin position="164"/>
        <end position="174"/>
    </location>
</feature>
<protein>
    <recommendedName>
        <fullName evidence="2">BRCT domain-containing protein</fullName>
    </recommendedName>
</protein>
<dbReference type="InterPro" id="IPR001357">
    <property type="entry name" value="BRCT_dom"/>
</dbReference>
<dbReference type="OrthoDB" id="2564930at2759"/>
<feature type="region of interest" description="Disordered" evidence="1">
    <location>
        <begin position="1"/>
        <end position="28"/>
    </location>
</feature>
<feature type="compositionally biased region" description="Basic and acidic residues" evidence="1">
    <location>
        <begin position="409"/>
        <end position="426"/>
    </location>
</feature>
<feature type="region of interest" description="Disordered" evidence="1">
    <location>
        <begin position="337"/>
        <end position="431"/>
    </location>
</feature>
<evidence type="ECO:0000256" key="1">
    <source>
        <dbReference type="SAM" id="MobiDB-lite"/>
    </source>
</evidence>
<dbReference type="PROSITE" id="PS50172">
    <property type="entry name" value="BRCT"/>
    <property type="match status" value="1"/>
</dbReference>
<feature type="compositionally biased region" description="Polar residues" evidence="1">
    <location>
        <begin position="359"/>
        <end position="373"/>
    </location>
</feature>
<feature type="region of interest" description="Disordered" evidence="1">
    <location>
        <begin position="162"/>
        <end position="315"/>
    </location>
</feature>
<feature type="compositionally biased region" description="Low complexity" evidence="1">
    <location>
        <begin position="194"/>
        <end position="214"/>
    </location>
</feature>
<name>A0A1B9FVG1_9TREE</name>
<evidence type="ECO:0000313" key="3">
    <source>
        <dbReference type="EMBL" id="OCF22741.1"/>
    </source>
</evidence>
<dbReference type="EMBL" id="KI894024">
    <property type="protein sequence ID" value="OCF22741.1"/>
    <property type="molecule type" value="Genomic_DNA"/>
</dbReference>
<reference evidence="4" key="2">
    <citation type="submission" date="2013-07" db="EMBL/GenBank/DDBJ databases">
        <authorList>
            <consortium name="The Broad Institute Genome Sequencing Platform"/>
            <person name="Cuomo C."/>
            <person name="Litvintseva A."/>
            <person name="Chen Y."/>
            <person name="Heitman J."/>
            <person name="Sun S."/>
            <person name="Springer D."/>
            <person name="Dromer F."/>
            <person name="Young S.K."/>
            <person name="Zeng Q."/>
            <person name="Gargeya S."/>
            <person name="Fitzgerald M."/>
            <person name="Abouelleil A."/>
            <person name="Alvarado L."/>
            <person name="Berlin A.M."/>
            <person name="Chapman S.B."/>
            <person name="Dewar J."/>
            <person name="Goldberg J."/>
            <person name="Griggs A."/>
            <person name="Gujja S."/>
            <person name="Hansen M."/>
            <person name="Howarth C."/>
            <person name="Imamovic A."/>
            <person name="Larimer J."/>
            <person name="McCowan C."/>
            <person name="Murphy C."/>
            <person name="Pearson M."/>
            <person name="Priest M."/>
            <person name="Roberts A."/>
            <person name="Saif S."/>
            <person name="Shea T."/>
            <person name="Sykes S."/>
            <person name="Wortman J."/>
            <person name="Nusbaum C."/>
            <person name="Birren B."/>
        </authorList>
    </citation>
    <scope>NUCLEOTIDE SEQUENCE</scope>
    <source>
        <strain evidence="4">CBS 10118</strain>
    </source>
</reference>
<evidence type="ECO:0000259" key="2">
    <source>
        <dbReference type="PROSITE" id="PS50172"/>
    </source>
</evidence>
<dbReference type="VEuPathDB" id="FungiDB:I302_07081"/>
<feature type="domain" description="BRCT" evidence="2">
    <location>
        <begin position="29"/>
        <end position="133"/>
    </location>
</feature>
<dbReference type="RefSeq" id="XP_019043811.1">
    <property type="nucleotide sequence ID" value="XM_019193688.1"/>
</dbReference>
<reference evidence="3" key="3">
    <citation type="submission" date="2014-01" db="EMBL/GenBank/DDBJ databases">
        <title>Evolution of pathogenesis and genome organization in the Tremellales.</title>
        <authorList>
            <person name="Cuomo C."/>
            <person name="Litvintseva A."/>
            <person name="Heitman J."/>
            <person name="Chen Y."/>
            <person name="Sun S."/>
            <person name="Springer D."/>
            <person name="Dromer F."/>
            <person name="Young S."/>
            <person name="Zeng Q."/>
            <person name="Chapman S."/>
            <person name="Gujja S."/>
            <person name="Saif S."/>
            <person name="Birren B."/>
        </authorList>
    </citation>
    <scope>NUCLEOTIDE SEQUENCE</scope>
    <source>
        <strain evidence="3">CBS 10118</strain>
    </source>
</reference>
<sequence>MLNPLYYGSLPSESSKRAQEEQESNKEKENDRIFFDMVFFNQCFWVVGNPQRAELMKGDIIKNGGTMSPSLLRATRVIFLKPDDLTECLKAVNILKSVIESHKADGNGAPLAEGWVNDCLILGRSIEMRPYWINEQNLFDDIYWAGIGGGIEKGRDKEKITSALKKKTPKRTKTVHFPSTPTSSKDKSSLVPYSSSTSIATCSAPSSPASVARSNQAQRPPIQLGHNTPQADLRPVQQTINVSARSFSDDTSSTPTGDKRISDPKWTTQPVHPGQSTPETSSSRTRSRSESYKNATQGSTHILQFTTKDNIPPETNSIAHARQLDNPITLRTHSQAGRANDNVSSPNVPPNDKDIDPILTNSRPITPQEELQVSQSQRSISQREGRSSSSISDPLTREGSTHLLDANDDDHNKDPSYTEKEEEPKKVLSQSKSAVYNRKWRNQASVQSQDQVAYDALVDDLKSKVADGGFPKGGMKSYLIGRGIHSLYTKYGTLIRSQVPGLPDSRANFKAAAVGGVNPKWQKFIDEQKKTSKNGEEGEE</sequence>
<dbReference type="KEGG" id="kbi:30211480"/>
<gene>
    <name evidence="3" type="ORF">I302_07081</name>
    <name evidence="4" type="ORF">I302_108546</name>
</gene>
<feature type="compositionally biased region" description="Polar residues" evidence="1">
    <location>
        <begin position="292"/>
        <end position="315"/>
    </location>
</feature>
<dbReference type="Proteomes" id="UP000092730">
    <property type="component" value="Chromosome 7"/>
</dbReference>
<dbReference type="EMBL" id="CP144547">
    <property type="protein sequence ID" value="WVW86497.1"/>
    <property type="molecule type" value="Genomic_DNA"/>
</dbReference>
<organism evidence="3">
    <name type="scientific">Kwoniella bestiolae CBS 10118</name>
    <dbReference type="NCBI Taxonomy" id="1296100"/>
    <lineage>
        <taxon>Eukaryota</taxon>
        <taxon>Fungi</taxon>
        <taxon>Dikarya</taxon>
        <taxon>Basidiomycota</taxon>
        <taxon>Agaricomycotina</taxon>
        <taxon>Tremellomycetes</taxon>
        <taxon>Tremellales</taxon>
        <taxon>Cryptococcaceae</taxon>
        <taxon>Kwoniella</taxon>
    </lineage>
</organism>
<evidence type="ECO:0000313" key="4">
    <source>
        <dbReference type="EMBL" id="WVW86497.1"/>
    </source>
</evidence>
<reference evidence="3" key="1">
    <citation type="submission" date="2013-07" db="EMBL/GenBank/DDBJ databases">
        <title>The Genome Sequence of Cryptococcus bestiolae CBS10118.</title>
        <authorList>
            <consortium name="The Broad Institute Genome Sequencing Platform"/>
            <person name="Cuomo C."/>
            <person name="Litvintseva A."/>
            <person name="Chen Y."/>
            <person name="Heitman J."/>
            <person name="Sun S."/>
            <person name="Springer D."/>
            <person name="Dromer F."/>
            <person name="Young S.K."/>
            <person name="Zeng Q."/>
            <person name="Gargeya S."/>
            <person name="Fitzgerald M."/>
            <person name="Abouelleil A."/>
            <person name="Alvarado L."/>
            <person name="Berlin A.M."/>
            <person name="Chapman S.B."/>
            <person name="Dewar J."/>
            <person name="Goldberg J."/>
            <person name="Griggs A."/>
            <person name="Gujja S."/>
            <person name="Hansen M."/>
            <person name="Howarth C."/>
            <person name="Imamovic A."/>
            <person name="Larimer J."/>
            <person name="McCowan C."/>
            <person name="Murphy C."/>
            <person name="Pearson M."/>
            <person name="Priest M."/>
            <person name="Roberts A."/>
            <person name="Saif S."/>
            <person name="Shea T."/>
            <person name="Sykes S."/>
            <person name="Wortman J."/>
            <person name="Nusbaum C."/>
            <person name="Birren B."/>
        </authorList>
    </citation>
    <scope>NUCLEOTIDE SEQUENCE [LARGE SCALE GENOMIC DNA]</scope>
    <source>
        <strain evidence="3">CBS 10118</strain>
    </source>
</reference>
<feature type="compositionally biased region" description="Polar residues" evidence="1">
    <location>
        <begin position="225"/>
        <end position="256"/>
    </location>
</feature>
<keyword evidence="5" id="KW-1185">Reference proteome</keyword>
<dbReference type="GeneID" id="30211480"/>
<reference evidence="4" key="4">
    <citation type="submission" date="2024-02" db="EMBL/GenBank/DDBJ databases">
        <title>Comparative genomics of Cryptococcus and Kwoniella reveals pathogenesis evolution and contrasting modes of karyotype evolution via chromosome fusion or intercentromeric recombination.</title>
        <authorList>
            <person name="Coelho M.A."/>
            <person name="David-Palma M."/>
            <person name="Shea T."/>
            <person name="Bowers K."/>
            <person name="McGinley-Smith S."/>
            <person name="Mohammad A.W."/>
            <person name="Gnirke A."/>
            <person name="Yurkov A.M."/>
            <person name="Nowrousian M."/>
            <person name="Sun S."/>
            <person name="Cuomo C.A."/>
            <person name="Heitman J."/>
        </authorList>
    </citation>
    <scope>NUCLEOTIDE SEQUENCE</scope>
    <source>
        <strain evidence="4">CBS 10118</strain>
    </source>
</reference>
<accession>A0A1B9FVG1</accession>
<dbReference type="AlphaFoldDB" id="A0A1B9FVG1"/>
<proteinExistence type="predicted"/>
<feature type="compositionally biased region" description="Basic and acidic residues" evidence="1">
    <location>
        <begin position="14"/>
        <end position="28"/>
    </location>
</feature>